<gene>
    <name evidence="2" type="ORF">SHKM778_39420</name>
</gene>
<feature type="region of interest" description="Disordered" evidence="1">
    <location>
        <begin position="68"/>
        <end position="92"/>
    </location>
</feature>
<dbReference type="AlphaFoldDB" id="A0AAT9HJL4"/>
<accession>A0AAT9HJL4</accession>
<evidence type="ECO:0000313" key="2">
    <source>
        <dbReference type="EMBL" id="BFO17554.1"/>
    </source>
</evidence>
<name>A0AAT9HJL4_9ACTN</name>
<protein>
    <submittedName>
        <fullName evidence="2">Uncharacterized protein</fullName>
    </submittedName>
</protein>
<reference evidence="2" key="1">
    <citation type="submission" date="2024-06" db="EMBL/GenBank/DDBJ databases">
        <authorList>
            <consortium name="consrtm"/>
            <person name="Uemura M."/>
            <person name="Terahara T."/>
        </authorList>
    </citation>
    <scope>NUCLEOTIDE SEQUENCE</scope>
    <source>
        <strain evidence="2">KM77-8</strain>
    </source>
</reference>
<sequence length="92" mass="9765">MYGLPFTAVTCFRCRRGVQVEQPYPGRVQSLGDHPADPHGDHPAEFGVLGAQRAYALRVELPGPYGGGGLGAQVPQARRVVPGPADQLTVTQ</sequence>
<feature type="compositionally biased region" description="Basic and acidic residues" evidence="1">
    <location>
        <begin position="34"/>
        <end position="44"/>
    </location>
</feature>
<evidence type="ECO:0000256" key="1">
    <source>
        <dbReference type="SAM" id="MobiDB-lite"/>
    </source>
</evidence>
<proteinExistence type="predicted"/>
<reference evidence="2" key="2">
    <citation type="submission" date="2024-07" db="EMBL/GenBank/DDBJ databases">
        <title>Streptomyces haneummycinica sp. nov., a new antibiotic-producing actinobacterium isolated from marine sediment.</title>
        <authorList>
            <person name="Uemura M."/>
            <person name="Hamada M."/>
            <person name="Hirano S."/>
            <person name="Kobayashi K."/>
            <person name="Ohshiro T."/>
            <person name="Kobayashi T."/>
            <person name="Terahara T."/>
        </authorList>
    </citation>
    <scope>NUCLEOTIDE SEQUENCE</scope>
    <source>
        <strain evidence="2">KM77-8</strain>
    </source>
</reference>
<organism evidence="2">
    <name type="scientific">Streptomyces haneummycinicus</name>
    <dbReference type="NCBI Taxonomy" id="3074435"/>
    <lineage>
        <taxon>Bacteria</taxon>
        <taxon>Bacillati</taxon>
        <taxon>Actinomycetota</taxon>
        <taxon>Actinomycetes</taxon>
        <taxon>Kitasatosporales</taxon>
        <taxon>Streptomycetaceae</taxon>
        <taxon>Streptomyces</taxon>
    </lineage>
</organism>
<feature type="region of interest" description="Disordered" evidence="1">
    <location>
        <begin position="25"/>
        <end position="45"/>
    </location>
</feature>
<dbReference type="EMBL" id="AP035768">
    <property type="protein sequence ID" value="BFO17554.1"/>
    <property type="molecule type" value="Genomic_DNA"/>
</dbReference>